<dbReference type="UniPathway" id="UPA00094"/>
<evidence type="ECO:0000256" key="9">
    <source>
        <dbReference type="ARBA" id="ARBA00023160"/>
    </source>
</evidence>
<dbReference type="InterPro" id="IPR017568">
    <property type="entry name" value="3-oxoacyl-ACP_synth-2"/>
</dbReference>
<feature type="domain" description="Ketosynthase family 3 (KS3)" evidence="14">
    <location>
        <begin position="4"/>
        <end position="411"/>
    </location>
</feature>
<dbReference type="InterPro" id="IPR016039">
    <property type="entry name" value="Thiolase-like"/>
</dbReference>
<dbReference type="Proteomes" id="UP000594464">
    <property type="component" value="Chromosome"/>
</dbReference>
<dbReference type="GO" id="GO:0005829">
    <property type="term" value="C:cytosol"/>
    <property type="evidence" value="ECO:0007669"/>
    <property type="project" value="TreeGrafter"/>
</dbReference>
<evidence type="ECO:0000256" key="7">
    <source>
        <dbReference type="ARBA" id="ARBA00022832"/>
    </source>
</evidence>
<evidence type="ECO:0000313" key="15">
    <source>
        <dbReference type="EMBL" id="QPJ65867.1"/>
    </source>
</evidence>
<name>A0A7T0C3H2_9BACT</name>
<comment type="pathway">
    <text evidence="1 11">Lipid metabolism; fatty acid biosynthesis.</text>
</comment>
<sequence length="414" mass="43630">MSANRRVVVTGIGMVSPLGIGLEANWSAVTNGRSGVGEITSFDTKDFPVKIAGEVRGFDPADYIDHKEIKKMDRFIHYAVACSKMALEDSGYVITEENAYRTGVQIGVGLGGLPAIEKYHDVLKERGVKKITPFFIPMLIANLASGQVSILFGAKGPNTCVVTACATGTHSIGEAARMIKYGDADMMFAGGSESVITPLCVGGFHASKALSTRNDDPQGASRPFDKDRDGFVIGEGCGVVILEELESAKKRGAKIYAELTGYGLNGDAHHITATAPNGEGAARCMKLALESGKVNPEDVDYINAHGTSTGADATETAAIKTAFGDHARRVAISSTKSMTGHLLGAAGGVEAIFVILAIGRGVLPPTINYTTPDPECDLDYVPNQARDKEIKVGMSNSFGFGGTNGVLIFKEFLN</sequence>
<dbReference type="GO" id="GO:0004315">
    <property type="term" value="F:3-oxoacyl-[acyl-carrier-protein] synthase activity"/>
    <property type="evidence" value="ECO:0007669"/>
    <property type="project" value="UniProtKB-UniRule"/>
</dbReference>
<evidence type="ECO:0000256" key="8">
    <source>
        <dbReference type="ARBA" id="ARBA00023098"/>
    </source>
</evidence>
<protein>
    <recommendedName>
        <fullName evidence="4 11">3-oxoacyl-[acyl-carrier-protein] synthase 2</fullName>
        <ecNumber evidence="3 11">2.3.1.179</ecNumber>
    </recommendedName>
</protein>
<feature type="active site" description="For beta-ketoacyl synthase activity" evidence="12">
    <location>
        <position position="165"/>
    </location>
</feature>
<evidence type="ECO:0000256" key="12">
    <source>
        <dbReference type="PIRSR" id="PIRSR000447-1"/>
    </source>
</evidence>
<evidence type="ECO:0000256" key="1">
    <source>
        <dbReference type="ARBA" id="ARBA00005194"/>
    </source>
</evidence>
<keyword evidence="9 11" id="KW-0275">Fatty acid biosynthesis</keyword>
<dbReference type="SUPFAM" id="SSF53901">
    <property type="entry name" value="Thiolase-like"/>
    <property type="match status" value="2"/>
</dbReference>
<dbReference type="NCBIfam" id="NF005589">
    <property type="entry name" value="PRK07314.1"/>
    <property type="match status" value="1"/>
</dbReference>
<accession>A0A7T0C3H2</accession>
<dbReference type="PANTHER" id="PTHR11712">
    <property type="entry name" value="POLYKETIDE SYNTHASE-RELATED"/>
    <property type="match status" value="1"/>
</dbReference>
<dbReference type="InterPro" id="IPR014031">
    <property type="entry name" value="Ketoacyl_synth_C"/>
</dbReference>
<dbReference type="InterPro" id="IPR020841">
    <property type="entry name" value="PKS_Beta-ketoAc_synthase_dom"/>
</dbReference>
<keyword evidence="5 11" id="KW-0444">Lipid biosynthesis</keyword>
<dbReference type="EC" id="2.3.1.179" evidence="3 11"/>
<proteinExistence type="inferred from homology"/>
<dbReference type="PROSITE" id="PS52004">
    <property type="entry name" value="KS3_2"/>
    <property type="match status" value="1"/>
</dbReference>
<dbReference type="GO" id="GO:0006633">
    <property type="term" value="P:fatty acid biosynthetic process"/>
    <property type="evidence" value="ECO:0007669"/>
    <property type="project" value="UniProtKB-UniRule"/>
</dbReference>
<comment type="catalytic activity">
    <reaction evidence="11">
        <text>a fatty acyl-[ACP] + malonyl-[ACP] + H(+) = a 3-oxoacyl-[ACP] + holo-[ACP] + CO2</text>
        <dbReference type="Rhea" id="RHEA:22836"/>
        <dbReference type="Rhea" id="RHEA-COMP:9623"/>
        <dbReference type="Rhea" id="RHEA-COMP:9685"/>
        <dbReference type="Rhea" id="RHEA-COMP:9916"/>
        <dbReference type="Rhea" id="RHEA-COMP:14125"/>
        <dbReference type="ChEBI" id="CHEBI:15378"/>
        <dbReference type="ChEBI" id="CHEBI:16526"/>
        <dbReference type="ChEBI" id="CHEBI:64479"/>
        <dbReference type="ChEBI" id="CHEBI:78449"/>
        <dbReference type="ChEBI" id="CHEBI:78776"/>
        <dbReference type="ChEBI" id="CHEBI:138651"/>
    </reaction>
</comment>
<comment type="function">
    <text evidence="11">Involved in the type II fatty acid elongation cycle. Catalyzes the elongation of a wide range of acyl-ACP by the addition of two carbons from malonyl-ACP to an acyl acceptor. Can efficiently catalyze the conversion of palmitoleoyl-ACP (cis-hexadec-9-enoyl-ACP) to cis-vaccenoyl-ACP (cis-octadec-11-enoyl-ACP), an essential step in the thermal regulation of fatty acid composition.</text>
</comment>
<dbReference type="NCBIfam" id="NF004970">
    <property type="entry name" value="PRK06333.1"/>
    <property type="match status" value="1"/>
</dbReference>
<reference evidence="16" key="1">
    <citation type="submission" date="2020-02" db="EMBL/GenBank/DDBJ databases">
        <title>Genomic and physiological characterization of two novel Nitrospinaceae genera.</title>
        <authorList>
            <person name="Mueller A.J."/>
            <person name="Jung M.-Y."/>
            <person name="Strachan C.R."/>
            <person name="Herbold C.W."/>
            <person name="Kirkegaard R.H."/>
            <person name="Daims H."/>
        </authorList>
    </citation>
    <scope>NUCLEOTIDE SEQUENCE [LARGE SCALE GENOMIC DNA]</scope>
</reference>
<dbReference type="Gene3D" id="3.40.47.10">
    <property type="match status" value="1"/>
</dbReference>
<evidence type="ECO:0000256" key="6">
    <source>
        <dbReference type="ARBA" id="ARBA00022679"/>
    </source>
</evidence>
<keyword evidence="6 11" id="KW-0808">Transferase</keyword>
<dbReference type="CDD" id="cd00834">
    <property type="entry name" value="KAS_I_II"/>
    <property type="match status" value="1"/>
</dbReference>
<dbReference type="NCBIfam" id="TIGR03150">
    <property type="entry name" value="fabF"/>
    <property type="match status" value="1"/>
</dbReference>
<dbReference type="EMBL" id="CP048620">
    <property type="protein sequence ID" value="QPJ65867.1"/>
    <property type="molecule type" value="Genomic_DNA"/>
</dbReference>
<keyword evidence="8" id="KW-0443">Lipid metabolism</keyword>
<dbReference type="SMART" id="SM00825">
    <property type="entry name" value="PKS_KS"/>
    <property type="match status" value="1"/>
</dbReference>
<dbReference type="InterPro" id="IPR000794">
    <property type="entry name" value="Beta-ketoacyl_synthase"/>
</dbReference>
<organism evidence="15 16">
    <name type="scientific">Candidatus Nitrohelix vancouverensis</name>
    <dbReference type="NCBI Taxonomy" id="2705534"/>
    <lineage>
        <taxon>Bacteria</taxon>
        <taxon>Pseudomonadati</taxon>
        <taxon>Nitrospinota/Tectimicrobiota group</taxon>
        <taxon>Nitrospinota</taxon>
        <taxon>Nitrospinia</taxon>
        <taxon>Nitrospinales</taxon>
        <taxon>Nitrospinaceae</taxon>
        <taxon>Candidatus Nitrohelix</taxon>
    </lineage>
</organism>
<comment type="catalytic activity">
    <reaction evidence="11">
        <text>(9Z)-hexadecenoyl-[ACP] + malonyl-[ACP] + H(+) = 3-oxo-(11Z)-octadecenoyl-[ACP] + holo-[ACP] + CO2</text>
        <dbReference type="Rhea" id="RHEA:55040"/>
        <dbReference type="Rhea" id="RHEA-COMP:9623"/>
        <dbReference type="Rhea" id="RHEA-COMP:9685"/>
        <dbReference type="Rhea" id="RHEA-COMP:10800"/>
        <dbReference type="Rhea" id="RHEA-COMP:14074"/>
        <dbReference type="ChEBI" id="CHEBI:15378"/>
        <dbReference type="ChEBI" id="CHEBI:16526"/>
        <dbReference type="ChEBI" id="CHEBI:64479"/>
        <dbReference type="ChEBI" id="CHEBI:78449"/>
        <dbReference type="ChEBI" id="CHEBI:83989"/>
        <dbReference type="ChEBI" id="CHEBI:138538"/>
        <dbReference type="EC" id="2.3.1.179"/>
    </reaction>
</comment>
<dbReference type="PROSITE" id="PS00606">
    <property type="entry name" value="KS3_1"/>
    <property type="match status" value="1"/>
</dbReference>
<dbReference type="PANTHER" id="PTHR11712:SF336">
    <property type="entry name" value="3-OXOACYL-[ACYL-CARRIER-PROTEIN] SYNTHASE, MITOCHONDRIAL"/>
    <property type="match status" value="1"/>
</dbReference>
<evidence type="ECO:0000313" key="16">
    <source>
        <dbReference type="Proteomes" id="UP000594464"/>
    </source>
</evidence>
<dbReference type="Pfam" id="PF02801">
    <property type="entry name" value="Ketoacyl-synt_C"/>
    <property type="match status" value="1"/>
</dbReference>
<dbReference type="InterPro" id="IPR018201">
    <property type="entry name" value="Ketoacyl_synth_AS"/>
</dbReference>
<dbReference type="PIRSF" id="PIRSF000447">
    <property type="entry name" value="KAS_II"/>
    <property type="match status" value="1"/>
</dbReference>
<dbReference type="KEGG" id="nva:G3M78_10870"/>
<evidence type="ECO:0000256" key="4">
    <source>
        <dbReference type="ARBA" id="ARBA00014657"/>
    </source>
</evidence>
<evidence type="ECO:0000256" key="10">
    <source>
        <dbReference type="ARBA" id="ARBA00023315"/>
    </source>
</evidence>
<dbReference type="InterPro" id="IPR014030">
    <property type="entry name" value="Ketoacyl_synth_N"/>
</dbReference>
<evidence type="ECO:0000256" key="3">
    <source>
        <dbReference type="ARBA" id="ARBA00012356"/>
    </source>
</evidence>
<comment type="similarity">
    <text evidence="2 11 13">Belongs to the thiolase-like superfamily. Beta-ketoacyl-ACP synthases family.</text>
</comment>
<evidence type="ECO:0000259" key="14">
    <source>
        <dbReference type="PROSITE" id="PS52004"/>
    </source>
</evidence>
<keyword evidence="10 11" id="KW-0012">Acyltransferase</keyword>
<evidence type="ECO:0000256" key="11">
    <source>
        <dbReference type="PIRNR" id="PIRNR000447"/>
    </source>
</evidence>
<evidence type="ECO:0000256" key="2">
    <source>
        <dbReference type="ARBA" id="ARBA00008467"/>
    </source>
</evidence>
<dbReference type="AlphaFoldDB" id="A0A7T0C3H2"/>
<evidence type="ECO:0000256" key="5">
    <source>
        <dbReference type="ARBA" id="ARBA00022516"/>
    </source>
</evidence>
<gene>
    <name evidence="15" type="primary">fabF</name>
    <name evidence="15" type="ORF">G3M78_10870</name>
</gene>
<dbReference type="Pfam" id="PF00109">
    <property type="entry name" value="ketoacyl-synt"/>
    <property type="match status" value="1"/>
</dbReference>
<dbReference type="FunFam" id="3.40.47.10:FF:000009">
    <property type="entry name" value="3-oxoacyl-[acyl-carrier-protein] synthase 2"/>
    <property type="match status" value="1"/>
</dbReference>
<keyword evidence="7" id="KW-0276">Fatty acid metabolism</keyword>
<evidence type="ECO:0000256" key="13">
    <source>
        <dbReference type="RuleBase" id="RU003694"/>
    </source>
</evidence>